<feature type="transmembrane region" description="Helical" evidence="2">
    <location>
        <begin position="831"/>
        <end position="851"/>
    </location>
</feature>
<accession>A0A7T0Q7V9</accession>
<evidence type="ECO:0000313" key="4">
    <source>
        <dbReference type="Proteomes" id="UP000500810"/>
    </source>
</evidence>
<protein>
    <submittedName>
        <fullName evidence="3">Uncharacterized protein</fullName>
    </submittedName>
</protein>
<evidence type="ECO:0000256" key="1">
    <source>
        <dbReference type="SAM" id="MobiDB-lite"/>
    </source>
</evidence>
<feature type="transmembrane region" description="Helical" evidence="2">
    <location>
        <begin position="715"/>
        <end position="733"/>
    </location>
</feature>
<evidence type="ECO:0000313" key="3">
    <source>
        <dbReference type="EMBL" id="QPL17311.1"/>
    </source>
</evidence>
<keyword evidence="2" id="KW-0472">Membrane</keyword>
<organism evidence="3 4">
    <name type="scientific">Pseudomonas phage Epa15</name>
    <dbReference type="NCBI Taxonomy" id="2733395"/>
    <lineage>
        <taxon>Viruses</taxon>
        <taxon>Duplodnaviria</taxon>
        <taxon>Heunggongvirae</taxon>
        <taxon>Uroviricota</taxon>
        <taxon>Caudoviricetes</taxon>
        <taxon>Lindbergviridae</taxon>
        <taxon>Pbunavirus</taxon>
        <taxon>Pbunavirus LS1</taxon>
    </lineage>
</organism>
<name>A0A7T0Q7V9_9CAUD</name>
<feature type="transmembrane region" description="Helical" evidence="2">
    <location>
        <begin position="773"/>
        <end position="793"/>
    </location>
</feature>
<evidence type="ECO:0000256" key="2">
    <source>
        <dbReference type="SAM" id="Phobius"/>
    </source>
</evidence>
<sequence length="855" mass="92140">MNRHLLDAEVAHHSPRTLAQRTGGAVGEVFHVRLRPLFDTQGDELALYQLAEHAAAIGAAIDGRVHVFDEEHQSIFRLLVFHLDAGQFRSRHDPHFRIGLFDPVRNRNAVRRGYRQVVHLAGGQGQGDLFRLRIDLILALNTQLANGLADVADDACPVGSGPALARRGLECRQVGIVQETIGAVAQAALPAVETDGVAEDFQTDGRLLALGFGAVQTDGRGATLFQGTHHHTQLATNDGAAFEVGVPAGQRDVGMVAVFHRSAGRLHDALDDFLIFPGANGIDADDFVDLPCSGHDLHEAWQPGLQELDGSRDGRRGHRGGEVAVHGRAGAERAGLRQGLDLVLDDGVIEYQADAAQRRHGVIGDVFQVERFRIAACEARMGLADLAHDASLLRELDDGNASNQIPRRLGRQTDGVNDACVGNLDQAGRHGASLEANQGAGRQAKRVVGGSQVVGDIGDQVTIVQVQGGCGAVENFDDQAGGHIEELAFGAIGQIIAGSQGVSGRTEQSIVLRMTEDTKEVGAADHDFRSTSRDGLRLTFAEGADVTGITESATDAVGAGGGGSRSYGRQSHDSTRPRPLRAVLDQIARKTRSVLAVNLFLEHELLPLQVAVQLGTLRSRTGRILGFRLTAGRAARGFDAFQVHVERQSFLALRTADVQLFHAVNSDFSRVHSSVIERTNHGAKTLVEAIFSSNVAIETANCSILRVLLCHFRKFLAVILALTTIVAGGLRAAEAALLLQALDDILTFAMLFVCPFGYRALQSSQNGFDLRDQFGDFAFTGHFGCGAFLMLRLDGGHGRIDNGRLLFLLFVIFLSTFQSRMLGQVLAVGRFGRSCAFLMLRLLLFFAQELLDRRR</sequence>
<reference evidence="4" key="1">
    <citation type="submission" date="2020-04" db="EMBL/GenBank/DDBJ databases">
        <title>Pseudomonas aeruginosa Phage Cocktails: Rational Design and Efficacy against Mouse Wound and Septic Infections.</title>
        <authorList>
            <person name="Farlow J."/>
            <person name="Freyberger H.R."/>
            <person name="He Y."/>
            <person name="Ward A.M."/>
            <person name="Autvisuttinunt W."/>
            <person name="Li T."/>
            <person name="Jacobs A.C."/>
            <person name="Nikolich M.P."/>
            <person name="Filippov A."/>
        </authorList>
    </citation>
    <scope>NUCLEOTIDE SEQUENCE [LARGE SCALE GENOMIC DNA]</scope>
</reference>
<dbReference type="EMBL" id="MT413450">
    <property type="protein sequence ID" value="QPL17311.1"/>
    <property type="molecule type" value="Genomic_DNA"/>
</dbReference>
<keyword evidence="2" id="KW-1133">Transmembrane helix</keyword>
<feature type="region of interest" description="Disordered" evidence="1">
    <location>
        <begin position="553"/>
        <end position="577"/>
    </location>
</feature>
<proteinExistence type="predicted"/>
<dbReference type="Proteomes" id="UP000500810">
    <property type="component" value="Segment"/>
</dbReference>
<keyword evidence="2" id="KW-0812">Transmembrane</keyword>
<feature type="transmembrane region" description="Helical" evidence="2">
    <location>
        <begin position="745"/>
        <end position="761"/>
    </location>
</feature>
<feature type="transmembrane region" description="Helical" evidence="2">
    <location>
        <begin position="805"/>
        <end position="825"/>
    </location>
</feature>